<keyword evidence="3" id="KW-1185">Reference proteome</keyword>
<comment type="caution">
    <text evidence="2">The sequence shown here is derived from an EMBL/GenBank/DDBJ whole genome shotgun (WGS) entry which is preliminary data.</text>
</comment>
<accession>A0ABR3XIN9</accession>
<dbReference type="EMBL" id="JAWRVE010000018">
    <property type="protein sequence ID" value="KAL1875813.1"/>
    <property type="molecule type" value="Genomic_DNA"/>
</dbReference>
<sequence>MSALYGVFATDRGFDFGRSHIRATGSFGFVLTPAGKEATIKDLVNILYGHGTNPKYPGPINGDLTEFDFNEVIVNAPIESQMDGCRDWIAQAFTRFYLMGLVTLCGQALEDTPALYENQLVTYHNFNQAIPNRASPLQPAPFWFPGIIDKKFKMTPTKELPHGVTVEPIRMWRGRFHDRDVTRLETVNVCTSDMSQQFTFRYNYHEPSRPTSSGRPSGGPPPSRGPGGRSDSGGGSGSRGGSGSGGRSGPSSNSSSGVTSGNRPTGETKSANSGGQQQPHAGTGARKVSGGGTTSGAAPAAPKAQSWISVKVDGVAKGMRDANAKPDQNGWVAVYDSQKQRKGYFNVKANVYKAA</sequence>
<dbReference type="Proteomes" id="UP001583177">
    <property type="component" value="Unassembled WGS sequence"/>
</dbReference>
<feature type="compositionally biased region" description="Gly residues" evidence="1">
    <location>
        <begin position="225"/>
        <end position="248"/>
    </location>
</feature>
<evidence type="ECO:0000313" key="3">
    <source>
        <dbReference type="Proteomes" id="UP001583177"/>
    </source>
</evidence>
<protein>
    <submittedName>
        <fullName evidence="2">Uncharacterized protein</fullName>
    </submittedName>
</protein>
<organism evidence="2 3">
    <name type="scientific">Diaporthe australafricana</name>
    <dbReference type="NCBI Taxonomy" id="127596"/>
    <lineage>
        <taxon>Eukaryota</taxon>
        <taxon>Fungi</taxon>
        <taxon>Dikarya</taxon>
        <taxon>Ascomycota</taxon>
        <taxon>Pezizomycotina</taxon>
        <taxon>Sordariomycetes</taxon>
        <taxon>Sordariomycetidae</taxon>
        <taxon>Diaporthales</taxon>
        <taxon>Diaporthaceae</taxon>
        <taxon>Diaporthe</taxon>
    </lineage>
</organism>
<feature type="region of interest" description="Disordered" evidence="1">
    <location>
        <begin position="204"/>
        <end position="307"/>
    </location>
</feature>
<feature type="compositionally biased region" description="Low complexity" evidence="1">
    <location>
        <begin position="249"/>
        <end position="263"/>
    </location>
</feature>
<name>A0ABR3XIN9_9PEZI</name>
<feature type="compositionally biased region" description="Polar residues" evidence="1">
    <location>
        <begin position="265"/>
        <end position="280"/>
    </location>
</feature>
<evidence type="ECO:0000256" key="1">
    <source>
        <dbReference type="SAM" id="MobiDB-lite"/>
    </source>
</evidence>
<evidence type="ECO:0000313" key="2">
    <source>
        <dbReference type="EMBL" id="KAL1875813.1"/>
    </source>
</evidence>
<reference evidence="2 3" key="1">
    <citation type="journal article" date="2024" name="IMA Fungus">
        <title>IMA Genome - F19 : A genome assembly and annotation guide to empower mycologists, including annotated draft genome sequences of Ceratocystis pirilliformis, Diaporthe australafricana, Fusarium ophioides, Paecilomyces lecythidis, and Sporothrix stenoceras.</title>
        <authorList>
            <person name="Aylward J."/>
            <person name="Wilson A.M."/>
            <person name="Visagie C.M."/>
            <person name="Spraker J."/>
            <person name="Barnes I."/>
            <person name="Buitendag C."/>
            <person name="Ceriani C."/>
            <person name="Del Mar Angel L."/>
            <person name="du Plessis D."/>
            <person name="Fuchs T."/>
            <person name="Gasser K."/>
            <person name="Kramer D."/>
            <person name="Li W."/>
            <person name="Munsamy K."/>
            <person name="Piso A."/>
            <person name="Price J.L."/>
            <person name="Sonnekus B."/>
            <person name="Thomas C."/>
            <person name="van der Nest A."/>
            <person name="van Dijk A."/>
            <person name="van Heerden A."/>
            <person name="van Vuuren N."/>
            <person name="Yilmaz N."/>
            <person name="Duong T.A."/>
            <person name="van der Merwe N.A."/>
            <person name="Wingfield M.J."/>
            <person name="Wingfield B.D."/>
        </authorList>
    </citation>
    <scope>NUCLEOTIDE SEQUENCE [LARGE SCALE GENOMIC DNA]</scope>
    <source>
        <strain evidence="2 3">CMW 18300</strain>
    </source>
</reference>
<proteinExistence type="predicted"/>
<gene>
    <name evidence="2" type="ORF">Daus18300_003004</name>
</gene>